<dbReference type="AlphaFoldDB" id="A0A2X4X296"/>
<dbReference type="KEGG" id="rcr:NCTC10994_02578"/>
<dbReference type="Proteomes" id="UP000249091">
    <property type="component" value="Chromosome 1"/>
</dbReference>
<reference evidence="2 3" key="1">
    <citation type="submission" date="2018-06" db="EMBL/GenBank/DDBJ databases">
        <authorList>
            <consortium name="Pathogen Informatics"/>
            <person name="Doyle S."/>
        </authorList>
    </citation>
    <scope>NUCLEOTIDE SEQUENCE [LARGE SCALE GENOMIC DNA]</scope>
    <source>
        <strain evidence="2 3">NCTC10994</strain>
    </source>
</reference>
<keyword evidence="3" id="KW-1185">Reference proteome</keyword>
<feature type="domain" description="Alpha/beta hydrolase fold-3" evidence="1">
    <location>
        <begin position="4"/>
        <end position="92"/>
    </location>
</feature>
<dbReference type="InterPro" id="IPR013094">
    <property type="entry name" value="AB_hydrolase_3"/>
</dbReference>
<dbReference type="STRING" id="1219011.GCA_001895045_02635"/>
<sequence length="107" mass="11342">MARGLRWITDHADELGADPDRIVVAGTSAGGGAPPVSLMVRDLGGLVNHRTAPVLPLLDHRNTSTSSRPYSGRPSVRTRETHEFAWNAVLAAPDIPGFSSSIGFGVR</sequence>
<gene>
    <name evidence="2" type="ORF">NCTC10994_02578</name>
</gene>
<dbReference type="SUPFAM" id="SSF53474">
    <property type="entry name" value="alpha/beta-Hydrolases"/>
    <property type="match status" value="1"/>
</dbReference>
<proteinExistence type="predicted"/>
<protein>
    <submittedName>
        <fullName evidence="2">Esterase</fullName>
    </submittedName>
</protein>
<dbReference type="RefSeq" id="WP_072701180.1">
    <property type="nucleotide sequence ID" value="NZ_JAFBBL010000001.1"/>
</dbReference>
<dbReference type="Pfam" id="PF07859">
    <property type="entry name" value="Abhydrolase_3"/>
    <property type="match status" value="1"/>
</dbReference>
<dbReference type="EMBL" id="LS483468">
    <property type="protein sequence ID" value="SQI33475.1"/>
    <property type="molecule type" value="Genomic_DNA"/>
</dbReference>
<accession>A0A2X4X296</accession>
<evidence type="ECO:0000313" key="2">
    <source>
        <dbReference type="EMBL" id="SQI33475.1"/>
    </source>
</evidence>
<name>A0A2X4X296_9NOCA</name>
<evidence type="ECO:0000259" key="1">
    <source>
        <dbReference type="Pfam" id="PF07859"/>
    </source>
</evidence>
<dbReference type="Gene3D" id="3.40.50.1820">
    <property type="entry name" value="alpha/beta hydrolase"/>
    <property type="match status" value="1"/>
</dbReference>
<evidence type="ECO:0000313" key="3">
    <source>
        <dbReference type="Proteomes" id="UP000249091"/>
    </source>
</evidence>
<dbReference type="GO" id="GO:0016787">
    <property type="term" value="F:hydrolase activity"/>
    <property type="evidence" value="ECO:0007669"/>
    <property type="project" value="InterPro"/>
</dbReference>
<dbReference type="InterPro" id="IPR029058">
    <property type="entry name" value="AB_hydrolase_fold"/>
</dbReference>
<organism evidence="2 3">
    <name type="scientific">Rhodococcus coprophilus</name>
    <dbReference type="NCBI Taxonomy" id="38310"/>
    <lineage>
        <taxon>Bacteria</taxon>
        <taxon>Bacillati</taxon>
        <taxon>Actinomycetota</taxon>
        <taxon>Actinomycetes</taxon>
        <taxon>Mycobacteriales</taxon>
        <taxon>Nocardiaceae</taxon>
        <taxon>Rhodococcus</taxon>
    </lineage>
</organism>